<proteinExistence type="predicted"/>
<name>A0AAV4SZG9_9ARAC</name>
<dbReference type="EMBL" id="BPLQ01008773">
    <property type="protein sequence ID" value="GIY39244.1"/>
    <property type="molecule type" value="Genomic_DNA"/>
</dbReference>
<keyword evidence="3" id="KW-1185">Reference proteome</keyword>
<organism evidence="2 3">
    <name type="scientific">Caerostris darwini</name>
    <dbReference type="NCBI Taxonomy" id="1538125"/>
    <lineage>
        <taxon>Eukaryota</taxon>
        <taxon>Metazoa</taxon>
        <taxon>Ecdysozoa</taxon>
        <taxon>Arthropoda</taxon>
        <taxon>Chelicerata</taxon>
        <taxon>Arachnida</taxon>
        <taxon>Araneae</taxon>
        <taxon>Araneomorphae</taxon>
        <taxon>Entelegynae</taxon>
        <taxon>Araneoidea</taxon>
        <taxon>Araneidae</taxon>
        <taxon>Caerostris</taxon>
    </lineage>
</organism>
<sequence length="89" mass="9428">MRDCSRGATATGTLVSPGTPPPLTIVREAMSCARTRSQRSVPDALYNGGQFHLKRACPPPAKGVVRGGGRRLICSVESAWWVALQIGGH</sequence>
<protein>
    <submittedName>
        <fullName evidence="2">Uncharacterized protein</fullName>
    </submittedName>
</protein>
<gene>
    <name evidence="2" type="ORF">CDAR_209681</name>
</gene>
<dbReference type="AlphaFoldDB" id="A0AAV4SZG9"/>
<accession>A0AAV4SZG9</accession>
<dbReference type="Proteomes" id="UP001054837">
    <property type="component" value="Unassembled WGS sequence"/>
</dbReference>
<comment type="caution">
    <text evidence="2">The sequence shown here is derived from an EMBL/GenBank/DDBJ whole genome shotgun (WGS) entry which is preliminary data.</text>
</comment>
<feature type="region of interest" description="Disordered" evidence="1">
    <location>
        <begin position="1"/>
        <end position="20"/>
    </location>
</feature>
<reference evidence="2 3" key="1">
    <citation type="submission" date="2021-06" db="EMBL/GenBank/DDBJ databases">
        <title>Caerostris darwini draft genome.</title>
        <authorList>
            <person name="Kono N."/>
            <person name="Arakawa K."/>
        </authorList>
    </citation>
    <scope>NUCLEOTIDE SEQUENCE [LARGE SCALE GENOMIC DNA]</scope>
</reference>
<evidence type="ECO:0000256" key="1">
    <source>
        <dbReference type="SAM" id="MobiDB-lite"/>
    </source>
</evidence>
<evidence type="ECO:0000313" key="2">
    <source>
        <dbReference type="EMBL" id="GIY39244.1"/>
    </source>
</evidence>
<evidence type="ECO:0000313" key="3">
    <source>
        <dbReference type="Proteomes" id="UP001054837"/>
    </source>
</evidence>